<dbReference type="eggNOG" id="KOG1215">
    <property type="taxonomic scope" value="Eukaryota"/>
</dbReference>
<dbReference type="InterPro" id="IPR011042">
    <property type="entry name" value="6-blade_b-propeller_TolB-like"/>
</dbReference>
<feature type="disulfide bond" evidence="15">
    <location>
        <begin position="837"/>
        <end position="849"/>
    </location>
</feature>
<keyword evidence="10 18" id="KW-0472">Membrane</keyword>
<dbReference type="CDD" id="cd00054">
    <property type="entry name" value="EGF_CA"/>
    <property type="match status" value="2"/>
</dbReference>
<dbReference type="SUPFAM" id="SSF63825">
    <property type="entry name" value="YWTD domain"/>
    <property type="match status" value="3"/>
</dbReference>
<feature type="repeat" description="LDL-receptor class B" evidence="16">
    <location>
        <begin position="1259"/>
        <end position="1301"/>
    </location>
</feature>
<feature type="disulfide bond" evidence="15">
    <location>
        <begin position="713"/>
        <end position="725"/>
    </location>
</feature>
<feature type="disulfide bond" evidence="15">
    <location>
        <begin position="196"/>
        <end position="208"/>
    </location>
</feature>
<dbReference type="PROSITE" id="PS51120">
    <property type="entry name" value="LDLRB"/>
    <property type="match status" value="3"/>
</dbReference>
<feature type="disulfide bond" evidence="15">
    <location>
        <begin position="215"/>
        <end position="230"/>
    </location>
</feature>
<feature type="disulfide bond" evidence="15">
    <location>
        <begin position="817"/>
        <end position="832"/>
    </location>
</feature>
<evidence type="ECO:0000256" key="14">
    <source>
        <dbReference type="PROSITE-ProRule" id="PRU00076"/>
    </source>
</evidence>
<feature type="compositionally biased region" description="Basic and acidic residues" evidence="17">
    <location>
        <begin position="1496"/>
        <end position="1510"/>
    </location>
</feature>
<feature type="disulfide bond" evidence="15">
    <location>
        <begin position="720"/>
        <end position="738"/>
    </location>
</feature>
<keyword evidence="13" id="KW-0325">Glycoprotein</keyword>
<dbReference type="FunFam" id="2.10.25.10:FF:000009">
    <property type="entry name" value="Low-density lipoprotein receptor isoform 1"/>
    <property type="match status" value="1"/>
</dbReference>
<organism evidence="20 21">
    <name type="scientific">Myotis davidii</name>
    <name type="common">David's myotis</name>
    <dbReference type="NCBI Taxonomy" id="225400"/>
    <lineage>
        <taxon>Eukaryota</taxon>
        <taxon>Metazoa</taxon>
        <taxon>Chordata</taxon>
        <taxon>Craniata</taxon>
        <taxon>Vertebrata</taxon>
        <taxon>Euteleostomi</taxon>
        <taxon>Mammalia</taxon>
        <taxon>Eutheria</taxon>
        <taxon>Laurasiatheria</taxon>
        <taxon>Chiroptera</taxon>
        <taxon>Yangochiroptera</taxon>
        <taxon>Vespertilionidae</taxon>
        <taxon>Myotis</taxon>
    </lineage>
</organism>
<keyword evidence="7" id="KW-0732">Signal</keyword>
<feature type="disulfide bond" evidence="15">
    <location>
        <begin position="775"/>
        <end position="790"/>
    </location>
</feature>
<dbReference type="EMBL" id="KB100139">
    <property type="protein sequence ID" value="ELK37690.1"/>
    <property type="molecule type" value="Genomic_DNA"/>
</dbReference>
<sequence>MPQEPRSAAGPDVCSGPRDIHFVSLKPHFQVESSRSFYLACRPRKRLRNSEDLETPMLVEQVERVQAEQPGGGELLSQPRPEGVAEIICPKNGSERVNVALVYPPTPTVISPCSKYTGVRTRGQYRQQVSPYFLGKLSGKDSASFPYATIFTVPTLTLGAPVFKGSSECRDAWELCDGPEDCAVGSDQAHCPRDHCLAGQWQCKNKVCVMETRTCDGINDCGDSSDEDICGKSCSLANGGCEGQCSDASWGVRCSCGTGWQLQPDGQSCGDIDECSMAYSPCDQLCHNTPGSYSCGCTQGYQLYNGTRCQVIELKTVNSVSLDWFTGQLYWASSFARVICAGLSDGRGYVRILEKDLVPEQLIVFPVKKYLYWVNRGQKGMRTIDTAGMDGSDRKVLAVVNMEDPVGLTLDHVTGRLYWISAYKESIETVNVDGSGRHTFPQIFLEDEEPVGLAVFENSFIWTNKIQLFHTSPHTPKERVVLLNASISALSVLHKSQQPKRLQSLSLLKNRTYTLNKTWSDGIIAAHEPYLVTMDGAALVLWNRKTLEPFSVSKEPHVKKIIILAENQEVPDPGVEGAATITPSTLPPPRPLLCTRSSVPCRNGKECISREYLCDGERDCQDGSDEENCSHLCNRPGIFQCLDGSKCLEEKYHCDGAQQCVDGSDELDCWKPTEDCSVRCDNKTRCVPKSWLCDGNADCSDKEDEQGCIHEKCSISEFRCKNGQCISYSLHCDGNRDCLDRSDEEGCPVAWPQQCPSGEVKCPRSGECVLTEWICDHDLDCKDGSDEKNCHPEELRCGSRQWSCASADQCMPDSWRCDGQRDCRDGSDEAACAPEKCGSSEFQCRSSACLHLSLVCDGKEDCADGSDEGGQCSASACGQAQCSHTCYPSPRGPICACEQGFELKSSGGSCEDVDECQRSGGRPCSQTCINTEGSYHCTCHPGYLLEPDGHTCKATGTEPILLVAIQFNLLLYGLRSLKEDILAATEKNLVIFSIDYDLLDQKVFWTELGAESIKWISMDAKKKGTVVKGIKSDCMVVDWIGRNLYWTDGTAGQILAIQLTAVWRGKPEYTIVLGDNLNQPRSLALDPLNGLMYWSEIGGEPHIEQAGMDGSRRKVLINKGLGWPTSIVLDQLSWKIFWSDDKFHCIGSANLDGTGISMLQLTQIKSPFSVAVLEDEVFWSETKTRTVQRMKKMTGKSRAVLIKRIEQPYGLKEKTLYLSELGNGDIRLLRLKESGKLSWRKILSAKGTVINLAVDWLSGNIYWIDSENPHINVASSKGQYSTVLFSNNLSHPTCVALHPPTAIMCFVDLGSQDGGGRGSSIDCASMDGIRRKVLWQKSQVPVGLTFSDSGTRVYWADTGRGFIESIQQDGSRYRVDRKGIQGLNLFTYGQSMMFWTTIDDAQITKVWYSKAELSENRWFQVDLKIVDLKVYSKLSQQGAYPDKTHSTLTLGKLEAGKRVTPKAAQPLQAAKPPNTRYVGPEEMDYPVRKTLIPSIPDRESKTSETNEKGKLLQPKDPQGAKHLPCSSDFCNGRGICTVEGELRRCSCPMEYGGDFCEEAARGPGPGYIALSFTITLPVVLVALGAFVYFRKERERKRNSTASSRNLNSREEHDQEEENLMSSETFVNEAYDEQVCLEVSLRKTDS</sequence>
<keyword evidence="20" id="KW-0449">Lipoprotein</keyword>
<dbReference type="GO" id="GO:0016324">
    <property type="term" value="C:apical plasma membrane"/>
    <property type="evidence" value="ECO:0007669"/>
    <property type="project" value="TreeGrafter"/>
</dbReference>
<evidence type="ECO:0000256" key="18">
    <source>
        <dbReference type="SAM" id="Phobius"/>
    </source>
</evidence>
<dbReference type="InterPro" id="IPR049883">
    <property type="entry name" value="NOTCH1_EGF-like"/>
</dbReference>
<evidence type="ECO:0000256" key="5">
    <source>
        <dbReference type="ARBA" id="ARBA00022583"/>
    </source>
</evidence>
<dbReference type="Gene3D" id="2.120.10.30">
    <property type="entry name" value="TolB, C-terminal domain"/>
    <property type="match status" value="3"/>
</dbReference>
<dbReference type="InterPro" id="IPR001881">
    <property type="entry name" value="EGF-like_Ca-bd_dom"/>
</dbReference>
<dbReference type="GO" id="GO:0005509">
    <property type="term" value="F:calcium ion binding"/>
    <property type="evidence" value="ECO:0007669"/>
    <property type="project" value="InterPro"/>
</dbReference>
<evidence type="ECO:0000256" key="1">
    <source>
        <dbReference type="ARBA" id="ARBA00004251"/>
    </source>
</evidence>
<evidence type="ECO:0000256" key="15">
    <source>
        <dbReference type="PROSITE-ProRule" id="PRU00124"/>
    </source>
</evidence>
<dbReference type="FunFam" id="2.10.25.10:FF:000010">
    <property type="entry name" value="Pro-epidermal growth factor"/>
    <property type="match status" value="1"/>
</dbReference>
<dbReference type="PROSITE" id="PS01186">
    <property type="entry name" value="EGF_2"/>
    <property type="match status" value="2"/>
</dbReference>
<dbReference type="Pfam" id="PF07645">
    <property type="entry name" value="EGF_CA"/>
    <property type="match status" value="2"/>
</dbReference>
<dbReference type="Gene3D" id="2.10.25.10">
    <property type="entry name" value="Laminin"/>
    <property type="match status" value="4"/>
</dbReference>
<feature type="disulfide bond" evidence="15">
    <location>
        <begin position="693"/>
        <end position="708"/>
    </location>
</feature>
<dbReference type="InterPro" id="IPR051221">
    <property type="entry name" value="LDLR-related"/>
</dbReference>
<keyword evidence="11 14" id="KW-1015">Disulfide bond</keyword>
<dbReference type="FunFam" id="2.120.10.30:FF:000241">
    <property type="entry name" value="Low-density lipoprotein receptor-related protein 6"/>
    <property type="match status" value="1"/>
</dbReference>
<dbReference type="PRINTS" id="PR00261">
    <property type="entry name" value="LDLRECEPTOR"/>
</dbReference>
<dbReference type="SMART" id="SM00192">
    <property type="entry name" value="LDLa"/>
    <property type="match status" value="8"/>
</dbReference>
<dbReference type="CDD" id="cd00112">
    <property type="entry name" value="LDLa"/>
    <property type="match status" value="8"/>
</dbReference>
<feature type="domain" description="EGF-like" evidence="19">
    <location>
        <begin position="1521"/>
        <end position="1557"/>
    </location>
</feature>
<protein>
    <submittedName>
        <fullName evidence="20">Low-density lipoprotein receptor-related protein 2</fullName>
    </submittedName>
</protein>
<reference evidence="21" key="1">
    <citation type="journal article" date="2013" name="Science">
        <title>Comparative analysis of bat genomes provides insight into the evolution of flight and immunity.</title>
        <authorList>
            <person name="Zhang G."/>
            <person name="Cowled C."/>
            <person name="Shi Z."/>
            <person name="Huang Z."/>
            <person name="Bishop-Lilly K.A."/>
            <person name="Fang X."/>
            <person name="Wynne J.W."/>
            <person name="Xiong Z."/>
            <person name="Baker M.L."/>
            <person name="Zhao W."/>
            <person name="Tachedjian M."/>
            <person name="Zhu Y."/>
            <person name="Zhou P."/>
            <person name="Jiang X."/>
            <person name="Ng J."/>
            <person name="Yang L."/>
            <person name="Wu L."/>
            <person name="Xiao J."/>
            <person name="Feng Y."/>
            <person name="Chen Y."/>
            <person name="Sun X."/>
            <person name="Zhang Y."/>
            <person name="Marsh G.A."/>
            <person name="Crameri G."/>
            <person name="Broder C.C."/>
            <person name="Frey K.G."/>
            <person name="Wang L.F."/>
            <person name="Wang J."/>
        </authorList>
    </citation>
    <scope>NUCLEOTIDE SEQUENCE [LARGE SCALE GENOMIC DNA]</scope>
</reference>
<feature type="disulfide bond" evidence="15">
    <location>
        <begin position="203"/>
        <end position="221"/>
    </location>
</feature>
<dbReference type="PROSITE" id="PS00010">
    <property type="entry name" value="ASX_HYDROXYL"/>
    <property type="match status" value="2"/>
</dbReference>
<feature type="disulfide bond" evidence="15">
    <location>
        <begin position="614"/>
        <end position="629"/>
    </location>
</feature>
<evidence type="ECO:0000256" key="8">
    <source>
        <dbReference type="ARBA" id="ARBA00022737"/>
    </source>
</evidence>
<evidence type="ECO:0000256" key="10">
    <source>
        <dbReference type="ARBA" id="ARBA00023136"/>
    </source>
</evidence>
<evidence type="ECO:0000256" key="3">
    <source>
        <dbReference type="ARBA" id="ARBA00022475"/>
    </source>
</evidence>
<dbReference type="PANTHER" id="PTHR22722:SF12">
    <property type="entry name" value="EGF-LIKE DOMAIN-CONTAINING PROTEIN"/>
    <property type="match status" value="1"/>
</dbReference>
<feature type="disulfide bond" evidence="15">
    <location>
        <begin position="732"/>
        <end position="747"/>
    </location>
</feature>
<dbReference type="Proteomes" id="UP000010556">
    <property type="component" value="Unassembled WGS sequence"/>
</dbReference>
<feature type="disulfide bond" evidence="15">
    <location>
        <begin position="654"/>
        <end position="669"/>
    </location>
</feature>
<evidence type="ECO:0000256" key="7">
    <source>
        <dbReference type="ARBA" id="ARBA00022729"/>
    </source>
</evidence>
<feature type="domain" description="EGF-like" evidence="19">
    <location>
        <begin position="912"/>
        <end position="953"/>
    </location>
</feature>
<dbReference type="SMART" id="SM00181">
    <property type="entry name" value="EGF"/>
    <property type="match status" value="6"/>
</dbReference>
<evidence type="ECO:0000256" key="12">
    <source>
        <dbReference type="ARBA" id="ARBA00023170"/>
    </source>
</evidence>
<dbReference type="PROSITE" id="PS50068">
    <property type="entry name" value="LDLRA_2"/>
    <property type="match status" value="8"/>
</dbReference>
<keyword evidence="5" id="KW-0254">Endocytosis</keyword>
<evidence type="ECO:0000256" key="4">
    <source>
        <dbReference type="ARBA" id="ARBA00022536"/>
    </source>
</evidence>
<dbReference type="InterPro" id="IPR023415">
    <property type="entry name" value="LDLR_class-A_CS"/>
</dbReference>
<dbReference type="PROSITE" id="PS00022">
    <property type="entry name" value="EGF_1"/>
    <property type="match status" value="1"/>
</dbReference>
<dbReference type="GO" id="GO:0006898">
    <property type="term" value="P:receptor-mediated endocytosis"/>
    <property type="evidence" value="ECO:0007669"/>
    <property type="project" value="TreeGrafter"/>
</dbReference>
<dbReference type="SMART" id="SM00179">
    <property type="entry name" value="EGF_CA"/>
    <property type="match status" value="3"/>
</dbReference>
<feature type="disulfide bond" evidence="15">
    <location>
        <begin position="844"/>
        <end position="862"/>
    </location>
</feature>
<proteinExistence type="inferred from homology"/>
<evidence type="ECO:0000256" key="11">
    <source>
        <dbReference type="ARBA" id="ARBA00023157"/>
    </source>
</evidence>
<dbReference type="InterPro" id="IPR018097">
    <property type="entry name" value="EGF_Ca-bd_CS"/>
</dbReference>
<feature type="transmembrane region" description="Helical" evidence="18">
    <location>
        <begin position="1566"/>
        <end position="1589"/>
    </location>
</feature>
<dbReference type="PROSITE" id="PS01187">
    <property type="entry name" value="EGF_CA"/>
    <property type="match status" value="2"/>
</dbReference>
<evidence type="ECO:0000256" key="9">
    <source>
        <dbReference type="ARBA" id="ARBA00022989"/>
    </source>
</evidence>
<dbReference type="FunFam" id="4.10.400.10:FF:000034">
    <property type="entry name" value="Low-density lipoprotein receptor-related protein 2"/>
    <property type="match status" value="1"/>
</dbReference>
<dbReference type="Pfam" id="PF00057">
    <property type="entry name" value="Ldl_recept_a"/>
    <property type="match status" value="8"/>
</dbReference>
<feature type="region of interest" description="Disordered" evidence="17">
    <location>
        <begin position="1598"/>
        <end position="1625"/>
    </location>
</feature>
<dbReference type="InterPro" id="IPR036055">
    <property type="entry name" value="LDL_receptor-like_sf"/>
</dbReference>
<dbReference type="GO" id="GO:0042562">
    <property type="term" value="F:hormone binding"/>
    <property type="evidence" value="ECO:0007669"/>
    <property type="project" value="TreeGrafter"/>
</dbReference>
<dbReference type="Pfam" id="PF00058">
    <property type="entry name" value="Ldl_recept_b"/>
    <property type="match status" value="3"/>
</dbReference>
<keyword evidence="4 14" id="KW-0245">EGF-like domain</keyword>
<dbReference type="InterPro" id="IPR000152">
    <property type="entry name" value="EGF-type_Asp/Asn_hydroxyl_site"/>
</dbReference>
<dbReference type="InterPro" id="IPR002172">
    <property type="entry name" value="LDrepeatLR_classA_rpt"/>
</dbReference>
<dbReference type="SUPFAM" id="SSF57196">
    <property type="entry name" value="EGF/Laminin"/>
    <property type="match status" value="4"/>
</dbReference>
<evidence type="ECO:0000313" key="21">
    <source>
        <dbReference type="Proteomes" id="UP000010556"/>
    </source>
</evidence>
<comment type="subcellular location">
    <subcellularLocation>
        <location evidence="1">Cell membrane</location>
        <topology evidence="1">Single-pass type I membrane protein</topology>
    </subcellularLocation>
</comment>
<feature type="repeat" description="LDL-receptor class B" evidence="16">
    <location>
        <begin position="1090"/>
        <end position="1133"/>
    </location>
</feature>
<comment type="similarity">
    <text evidence="2">Belongs to the LDLR family.</text>
</comment>
<feature type="region of interest" description="Disordered" evidence="17">
    <location>
        <begin position="1461"/>
        <end position="1480"/>
    </location>
</feature>
<keyword evidence="12 20" id="KW-0675">Receptor</keyword>
<evidence type="ECO:0000313" key="20">
    <source>
        <dbReference type="EMBL" id="ELK37690.1"/>
    </source>
</evidence>
<keyword evidence="8" id="KW-0677">Repeat</keyword>
<evidence type="ECO:0000256" key="17">
    <source>
        <dbReference type="SAM" id="MobiDB-lite"/>
    </source>
</evidence>
<evidence type="ECO:0000256" key="16">
    <source>
        <dbReference type="PROSITE-ProRule" id="PRU00461"/>
    </source>
</evidence>
<dbReference type="SMART" id="SM00135">
    <property type="entry name" value="LY"/>
    <property type="match status" value="11"/>
</dbReference>
<keyword evidence="3" id="KW-1003">Cell membrane</keyword>
<feature type="repeat" description="LDL-receptor class B" evidence="16">
    <location>
        <begin position="369"/>
        <end position="414"/>
    </location>
</feature>
<evidence type="ECO:0000256" key="2">
    <source>
        <dbReference type="ARBA" id="ARBA00009939"/>
    </source>
</evidence>
<keyword evidence="9 18" id="KW-1133">Transmembrane helix</keyword>
<feature type="disulfide bond" evidence="14">
    <location>
        <begin position="1547"/>
        <end position="1556"/>
    </location>
</feature>
<evidence type="ECO:0000256" key="13">
    <source>
        <dbReference type="ARBA" id="ARBA00023180"/>
    </source>
</evidence>
<evidence type="ECO:0000259" key="19">
    <source>
        <dbReference type="PROSITE" id="PS50026"/>
    </source>
</evidence>
<feature type="domain" description="EGF-like" evidence="19">
    <location>
        <begin position="271"/>
        <end position="310"/>
    </location>
</feature>
<dbReference type="SUPFAM" id="SSF57424">
    <property type="entry name" value="LDL receptor-like module"/>
    <property type="match status" value="8"/>
</dbReference>
<dbReference type="InterPro" id="IPR000033">
    <property type="entry name" value="LDLR_classB_rpt"/>
</dbReference>
<evidence type="ECO:0000256" key="6">
    <source>
        <dbReference type="ARBA" id="ARBA00022692"/>
    </source>
</evidence>
<feature type="region of interest" description="Disordered" evidence="17">
    <location>
        <begin position="1494"/>
        <end position="1520"/>
    </location>
</feature>
<comment type="caution">
    <text evidence="14">Lacks conserved residue(s) required for the propagation of feature annotation.</text>
</comment>
<accession>L5MHE4</accession>
<dbReference type="InterPro" id="IPR000742">
    <property type="entry name" value="EGF"/>
</dbReference>
<dbReference type="PANTHER" id="PTHR22722">
    <property type="entry name" value="LOW-DENSITY LIPOPROTEIN RECEPTOR-RELATED PROTEIN 2-RELATED"/>
    <property type="match status" value="1"/>
</dbReference>
<dbReference type="GO" id="GO:0043235">
    <property type="term" value="C:receptor complex"/>
    <property type="evidence" value="ECO:0007669"/>
    <property type="project" value="TreeGrafter"/>
</dbReference>
<dbReference type="PROSITE" id="PS50026">
    <property type="entry name" value="EGF_3"/>
    <property type="match status" value="3"/>
</dbReference>
<feature type="compositionally biased region" description="Low complexity" evidence="17">
    <location>
        <begin position="1461"/>
        <end position="1473"/>
    </location>
</feature>
<dbReference type="PROSITE" id="PS01209">
    <property type="entry name" value="LDLRA_1"/>
    <property type="match status" value="3"/>
</dbReference>
<gene>
    <name evidence="20" type="ORF">MDA_GLEAN10019639</name>
</gene>
<name>L5MHE4_MYODS</name>
<keyword evidence="21" id="KW-1185">Reference proteome</keyword>
<keyword evidence="6 18" id="KW-0812">Transmembrane</keyword>
<dbReference type="Gene3D" id="4.10.400.10">
    <property type="entry name" value="Low-density Lipoprotein Receptor"/>
    <property type="match status" value="8"/>
</dbReference>